<name>A0A6L5YJP0_9FIRM</name>
<evidence type="ECO:0000313" key="1">
    <source>
        <dbReference type="EMBL" id="MST58369.1"/>
    </source>
</evidence>
<comment type="caution">
    <text evidence="1">The sequence shown here is derived from an EMBL/GenBank/DDBJ whole genome shotgun (WGS) entry which is preliminary data.</text>
</comment>
<keyword evidence="2" id="KW-1185">Reference proteome</keyword>
<accession>A0A6L5YJP0</accession>
<dbReference type="AlphaFoldDB" id="A0A6L5YJP0"/>
<proteinExistence type="predicted"/>
<dbReference type="EMBL" id="VUMU01000010">
    <property type="protein sequence ID" value="MST58369.1"/>
    <property type="molecule type" value="Genomic_DNA"/>
</dbReference>
<evidence type="ECO:0000313" key="2">
    <source>
        <dbReference type="Proteomes" id="UP000476055"/>
    </source>
</evidence>
<organism evidence="1 2">
    <name type="scientific">Waltera intestinalis</name>
    <dbReference type="NCBI Taxonomy" id="2606635"/>
    <lineage>
        <taxon>Bacteria</taxon>
        <taxon>Bacillati</taxon>
        <taxon>Bacillota</taxon>
        <taxon>Clostridia</taxon>
        <taxon>Lachnospirales</taxon>
        <taxon>Lachnospiraceae</taxon>
        <taxon>Waltera</taxon>
    </lineage>
</organism>
<reference evidence="1 2" key="1">
    <citation type="submission" date="2019-08" db="EMBL/GenBank/DDBJ databases">
        <title>In-depth cultivation of the pig gut microbiome towards novel bacterial diversity and tailored functional studies.</title>
        <authorList>
            <person name="Wylensek D."/>
            <person name="Hitch T.C.A."/>
            <person name="Clavel T."/>
        </authorList>
    </citation>
    <scope>NUCLEOTIDE SEQUENCE [LARGE SCALE GENOMIC DNA]</scope>
    <source>
        <strain evidence="1 2">WCA3-601-WT-6H</strain>
    </source>
</reference>
<dbReference type="Proteomes" id="UP000476055">
    <property type="component" value="Unassembled WGS sequence"/>
</dbReference>
<sequence>MLCSISGKRQRRWKSCINNSEFEGGNSMKKIIAMVLCLVLVFSLAGCGNNDQSSDTHDANYEEGYTAGYEVGYNDGKQQMAENKKYFAQFSGSFTASVEQLLPDYFALPGKTIAVVHFFQDKPFLLRFQEDMTGKLVEGTVYVFEFKTFEVELPADEENPDISDYMYSIDVTNYRVAEDSELGLDSIMPTVEIISK</sequence>
<gene>
    <name evidence="1" type="ORF">FYJ59_08980</name>
</gene>
<protein>
    <submittedName>
        <fullName evidence="1">Uncharacterized protein</fullName>
    </submittedName>
</protein>